<protein>
    <submittedName>
        <fullName evidence="1">Uncharacterized protein</fullName>
    </submittedName>
</protein>
<gene>
    <name evidence="1" type="ORF">GSOID_T00013415001</name>
</gene>
<evidence type="ECO:0000313" key="1">
    <source>
        <dbReference type="EMBL" id="CBY22647.1"/>
    </source>
</evidence>
<dbReference type="AlphaFoldDB" id="E4WZQ1"/>
<proteinExistence type="predicted"/>
<dbReference type="Proteomes" id="UP000001307">
    <property type="component" value="Unassembled WGS sequence"/>
</dbReference>
<reference evidence="1" key="1">
    <citation type="journal article" date="2010" name="Science">
        <title>Plasticity of animal genome architecture unmasked by rapid evolution of a pelagic tunicate.</title>
        <authorList>
            <person name="Denoeud F."/>
            <person name="Henriet S."/>
            <person name="Mungpakdee S."/>
            <person name="Aury J.M."/>
            <person name="Da Silva C."/>
            <person name="Brinkmann H."/>
            <person name="Mikhaleva J."/>
            <person name="Olsen L.C."/>
            <person name="Jubin C."/>
            <person name="Canestro C."/>
            <person name="Bouquet J.M."/>
            <person name="Danks G."/>
            <person name="Poulain J."/>
            <person name="Campsteijn C."/>
            <person name="Adamski M."/>
            <person name="Cross I."/>
            <person name="Yadetie F."/>
            <person name="Muffato M."/>
            <person name="Louis A."/>
            <person name="Butcher S."/>
            <person name="Tsagkogeorga G."/>
            <person name="Konrad A."/>
            <person name="Singh S."/>
            <person name="Jensen M.F."/>
            <person name="Cong E.H."/>
            <person name="Eikeseth-Otteraa H."/>
            <person name="Noel B."/>
            <person name="Anthouard V."/>
            <person name="Porcel B.M."/>
            <person name="Kachouri-Lafond R."/>
            <person name="Nishino A."/>
            <person name="Ugolini M."/>
            <person name="Chourrout P."/>
            <person name="Nishida H."/>
            <person name="Aasland R."/>
            <person name="Huzurbazar S."/>
            <person name="Westhof E."/>
            <person name="Delsuc F."/>
            <person name="Lehrach H."/>
            <person name="Reinhardt R."/>
            <person name="Weissenbach J."/>
            <person name="Roy S.W."/>
            <person name="Artiguenave F."/>
            <person name="Postlethwait J.H."/>
            <person name="Manak J.R."/>
            <person name="Thompson E.M."/>
            <person name="Jaillon O."/>
            <person name="Du Pasquier L."/>
            <person name="Boudinot P."/>
            <person name="Liberles D.A."/>
            <person name="Volff J.N."/>
            <person name="Philippe H."/>
            <person name="Lenhard B."/>
            <person name="Roest Crollius H."/>
            <person name="Wincker P."/>
            <person name="Chourrout D."/>
        </authorList>
    </citation>
    <scope>NUCLEOTIDE SEQUENCE [LARGE SCALE GENOMIC DNA]</scope>
</reference>
<keyword evidence="2" id="KW-1185">Reference proteome</keyword>
<name>E4WZQ1_OIKDI</name>
<organism evidence="1">
    <name type="scientific">Oikopleura dioica</name>
    <name type="common">Tunicate</name>
    <dbReference type="NCBI Taxonomy" id="34765"/>
    <lineage>
        <taxon>Eukaryota</taxon>
        <taxon>Metazoa</taxon>
        <taxon>Chordata</taxon>
        <taxon>Tunicata</taxon>
        <taxon>Appendicularia</taxon>
        <taxon>Copelata</taxon>
        <taxon>Oikopleuridae</taxon>
        <taxon>Oikopleura</taxon>
    </lineage>
</organism>
<evidence type="ECO:0000313" key="2">
    <source>
        <dbReference type="Proteomes" id="UP000001307"/>
    </source>
</evidence>
<dbReference type="EMBL" id="FN653019">
    <property type="protein sequence ID" value="CBY22647.1"/>
    <property type="molecule type" value="Genomic_DNA"/>
</dbReference>
<sequence>MTTWESASTIFKREVSLLKNEKRGKIHLLEKIISGISLCPFLGRCARNWVSEHALHPSKEESKFLPVPFFTHKVIFKKERDHKSELIMRRNQLITYRQSSHEPFYSRGVILRDPLKKAHQQSLFSLIKSGVSAEYQKRSHFHEQKRSETAIDILRSQFLSLFLRKLTRDSKNILTVRFRTLNFAELVLKELPIILEQY</sequence>
<dbReference type="InParanoid" id="E4WZQ1"/>
<accession>E4WZQ1</accession>